<evidence type="ECO:0000256" key="2">
    <source>
        <dbReference type="SAM" id="Phobius"/>
    </source>
</evidence>
<dbReference type="Gramene" id="Os01t0736500-01">
    <property type="protein sequence ID" value="Os01t0736500-01"/>
    <property type="gene ID" value="Os01g0736500"/>
</dbReference>
<feature type="compositionally biased region" description="Low complexity" evidence="1">
    <location>
        <begin position="43"/>
        <end position="53"/>
    </location>
</feature>
<dbReference type="SUPFAM" id="SSF117070">
    <property type="entry name" value="LEA14-like"/>
    <property type="match status" value="1"/>
</dbReference>
<reference evidence="5" key="1">
    <citation type="journal article" date="2005" name="Nature">
        <title>The map-based sequence of the rice genome.</title>
        <authorList>
            <consortium name="International rice genome sequencing project (IRGSP)"/>
            <person name="Matsumoto T."/>
            <person name="Wu J."/>
            <person name="Kanamori H."/>
            <person name="Katayose Y."/>
            <person name="Fujisawa M."/>
            <person name="Namiki N."/>
            <person name="Mizuno H."/>
            <person name="Yamamoto K."/>
            <person name="Antonio B.A."/>
            <person name="Baba T."/>
            <person name="Sakata K."/>
            <person name="Nagamura Y."/>
            <person name="Aoki H."/>
            <person name="Arikawa K."/>
            <person name="Arita K."/>
            <person name="Bito T."/>
            <person name="Chiden Y."/>
            <person name="Fujitsuka N."/>
            <person name="Fukunaka R."/>
            <person name="Hamada M."/>
            <person name="Harada C."/>
            <person name="Hayashi A."/>
            <person name="Hijishita S."/>
            <person name="Honda M."/>
            <person name="Hosokawa S."/>
            <person name="Ichikawa Y."/>
            <person name="Idonuma A."/>
            <person name="Iijima M."/>
            <person name="Ikeda M."/>
            <person name="Ikeno M."/>
            <person name="Ito K."/>
            <person name="Ito S."/>
            <person name="Ito T."/>
            <person name="Ito Y."/>
            <person name="Ito Y."/>
            <person name="Iwabuchi A."/>
            <person name="Kamiya K."/>
            <person name="Karasawa W."/>
            <person name="Kurita K."/>
            <person name="Katagiri S."/>
            <person name="Kikuta A."/>
            <person name="Kobayashi H."/>
            <person name="Kobayashi N."/>
            <person name="Machita K."/>
            <person name="Maehara T."/>
            <person name="Masukawa M."/>
            <person name="Mizubayashi T."/>
            <person name="Mukai Y."/>
            <person name="Nagasaki H."/>
            <person name="Nagata Y."/>
            <person name="Naito S."/>
            <person name="Nakashima M."/>
            <person name="Nakama Y."/>
            <person name="Nakamichi Y."/>
            <person name="Nakamura M."/>
            <person name="Meguro A."/>
            <person name="Negishi M."/>
            <person name="Ohta I."/>
            <person name="Ohta T."/>
            <person name="Okamoto M."/>
            <person name="Ono N."/>
            <person name="Saji S."/>
            <person name="Sakaguchi M."/>
            <person name="Sakai K."/>
            <person name="Shibata M."/>
            <person name="Shimokawa T."/>
            <person name="Song J."/>
            <person name="Takazaki Y."/>
            <person name="Terasawa K."/>
            <person name="Tsugane M."/>
            <person name="Tsuji K."/>
            <person name="Ueda S."/>
            <person name="Waki K."/>
            <person name="Yamagata H."/>
            <person name="Yamamoto M."/>
            <person name="Yamamoto S."/>
            <person name="Yamane H."/>
            <person name="Yoshiki S."/>
            <person name="Yoshihara R."/>
            <person name="Yukawa K."/>
            <person name="Zhong H."/>
            <person name="Yano M."/>
            <person name="Yuan Q."/>
            <person name="Ouyang S."/>
            <person name="Liu J."/>
            <person name="Jones K.M."/>
            <person name="Gansberger K."/>
            <person name="Moffat K."/>
            <person name="Hill J."/>
            <person name="Bera J."/>
            <person name="Fadrosh D."/>
            <person name="Jin S."/>
            <person name="Johri S."/>
            <person name="Kim M."/>
            <person name="Overton L."/>
            <person name="Reardon M."/>
            <person name="Tsitrin T."/>
            <person name="Vuong H."/>
            <person name="Weaver B."/>
            <person name="Ciecko A."/>
            <person name="Tallon L."/>
            <person name="Jackson J."/>
            <person name="Pai G."/>
            <person name="Aken S.V."/>
            <person name="Utterback T."/>
            <person name="Reidmuller S."/>
            <person name="Feldblyum T."/>
            <person name="Hsiao J."/>
            <person name="Zismann V."/>
            <person name="Iobst S."/>
            <person name="de Vazeille A.R."/>
            <person name="Buell C.R."/>
            <person name="Ying K."/>
            <person name="Li Y."/>
            <person name="Lu T."/>
            <person name="Huang Y."/>
            <person name="Zhao Q."/>
            <person name="Feng Q."/>
            <person name="Zhang L."/>
            <person name="Zhu J."/>
            <person name="Weng Q."/>
            <person name="Mu J."/>
            <person name="Lu Y."/>
            <person name="Fan D."/>
            <person name="Liu Y."/>
            <person name="Guan J."/>
            <person name="Zhang Y."/>
            <person name="Yu S."/>
            <person name="Liu X."/>
            <person name="Zhang Y."/>
            <person name="Hong G."/>
            <person name="Han B."/>
            <person name="Choisne N."/>
            <person name="Demange N."/>
            <person name="Orjeda G."/>
            <person name="Samain S."/>
            <person name="Cattolico L."/>
            <person name="Pelletier E."/>
            <person name="Couloux A."/>
            <person name="Segurens B."/>
            <person name="Wincker P."/>
            <person name="D'Hont A."/>
            <person name="Scarpelli C."/>
            <person name="Weissenbach J."/>
            <person name="Salanoubat M."/>
            <person name="Quetier F."/>
            <person name="Yu Y."/>
            <person name="Kim H.R."/>
            <person name="Rambo T."/>
            <person name="Currie J."/>
            <person name="Collura K."/>
            <person name="Luo M."/>
            <person name="Yang T."/>
            <person name="Ammiraju J.S.S."/>
            <person name="Engler F."/>
            <person name="Soderlund C."/>
            <person name="Wing R.A."/>
            <person name="Palmer L.E."/>
            <person name="de la Bastide M."/>
            <person name="Spiegel L."/>
            <person name="Nascimento L."/>
            <person name="Zutavern T."/>
            <person name="O'Shaughnessy A."/>
            <person name="Dike S."/>
            <person name="Dedhia N."/>
            <person name="Preston R."/>
            <person name="Balija V."/>
            <person name="McCombie W.R."/>
            <person name="Chow T."/>
            <person name="Chen H."/>
            <person name="Chung M."/>
            <person name="Chen C."/>
            <person name="Shaw J."/>
            <person name="Wu H."/>
            <person name="Hsiao K."/>
            <person name="Chao Y."/>
            <person name="Chu M."/>
            <person name="Cheng C."/>
            <person name="Hour A."/>
            <person name="Lee P."/>
            <person name="Lin S."/>
            <person name="Lin Y."/>
            <person name="Liou J."/>
            <person name="Liu S."/>
            <person name="Hsing Y."/>
            <person name="Raghuvanshi S."/>
            <person name="Mohanty A."/>
            <person name="Bharti A.K."/>
            <person name="Gaur A."/>
            <person name="Gupta V."/>
            <person name="Kumar D."/>
            <person name="Ravi V."/>
            <person name="Vij S."/>
            <person name="Kapur A."/>
            <person name="Khurana P."/>
            <person name="Khurana P."/>
            <person name="Khurana J.P."/>
            <person name="Tyagi A.K."/>
            <person name="Gaikwad K."/>
            <person name="Singh A."/>
            <person name="Dalal V."/>
            <person name="Srivastava S."/>
            <person name="Dixit A."/>
            <person name="Pal A.K."/>
            <person name="Ghazi I.A."/>
            <person name="Yadav M."/>
            <person name="Pandit A."/>
            <person name="Bhargava A."/>
            <person name="Sureshbabu K."/>
            <person name="Batra K."/>
            <person name="Sharma T.R."/>
            <person name="Mohapatra T."/>
            <person name="Singh N.K."/>
            <person name="Messing J."/>
            <person name="Nelson A.B."/>
            <person name="Fuks G."/>
            <person name="Kavchok S."/>
            <person name="Keizer G."/>
            <person name="Linton E."/>
            <person name="Llaca V."/>
            <person name="Song R."/>
            <person name="Tanyolac B."/>
            <person name="Young S."/>
            <person name="Ho-Il K."/>
            <person name="Hahn J.H."/>
            <person name="Sangsakoo G."/>
            <person name="Vanavichit A."/>
            <person name="de Mattos Luiz.A.T."/>
            <person name="Zimmer P.D."/>
            <person name="Malone G."/>
            <person name="Dellagostin O."/>
            <person name="de Oliveira A.C."/>
            <person name="Bevan M."/>
            <person name="Bancroft I."/>
            <person name="Minx P."/>
            <person name="Cordum H."/>
            <person name="Wilson R."/>
            <person name="Cheng Z."/>
            <person name="Jin W."/>
            <person name="Jiang J."/>
            <person name="Leong S.A."/>
            <person name="Iwama H."/>
            <person name="Gojobori T."/>
            <person name="Itoh T."/>
            <person name="Niimura Y."/>
            <person name="Fujii Y."/>
            <person name="Habara T."/>
            <person name="Sakai H."/>
            <person name="Sato Y."/>
            <person name="Wilson G."/>
            <person name="Kumar K."/>
            <person name="McCouch S."/>
            <person name="Juretic N."/>
            <person name="Hoen D."/>
            <person name="Wright S."/>
            <person name="Bruskiewich R."/>
            <person name="Bureau T."/>
            <person name="Miyao A."/>
            <person name="Hirochika H."/>
            <person name="Nishikawa T."/>
            <person name="Kadowaki K."/>
            <person name="Sugiura M."/>
            <person name="Burr B."/>
            <person name="Sasaki T."/>
        </authorList>
    </citation>
    <scope>NUCLEOTIDE SEQUENCE [LARGE SCALE GENOMIC DNA]</scope>
    <source>
        <strain evidence="5">cv. Nipponbare</strain>
    </source>
</reference>
<dbReference type="PANTHER" id="PTHR31852">
    <property type="entry name" value="LATE EMBRYOGENESIS ABUNDANT (LEA) HYDROXYPROLINE-RICH GLYCOPROTEIN FAMILY"/>
    <property type="match status" value="1"/>
</dbReference>
<dbReference type="FunCoup" id="A0A0P0V7X3">
    <property type="interactions" value="1"/>
</dbReference>
<proteinExistence type="predicted"/>
<dbReference type="InterPro" id="IPR004864">
    <property type="entry name" value="LEA_2"/>
</dbReference>
<dbReference type="PaxDb" id="39947-A0A0P0V7X3"/>
<dbReference type="eggNOG" id="ENOG502RYJK">
    <property type="taxonomic scope" value="Eukaryota"/>
</dbReference>
<dbReference type="AlphaFoldDB" id="A0A0P0V7X3"/>
<keyword evidence="2" id="KW-0472">Membrane</keyword>
<dbReference type="Pfam" id="PF03168">
    <property type="entry name" value="LEA_2"/>
    <property type="match status" value="1"/>
</dbReference>
<keyword evidence="2" id="KW-1133">Transmembrane helix</keyword>
<dbReference type="OMA" id="RRCLLWC"/>
<dbReference type="Proteomes" id="UP000059680">
    <property type="component" value="Chromosome 1"/>
</dbReference>
<protein>
    <submittedName>
        <fullName evidence="4">Os01g0736500 protein</fullName>
    </submittedName>
</protein>
<dbReference type="InParanoid" id="A0A0P0V7X3"/>
<keyword evidence="5" id="KW-1185">Reference proteome</keyword>
<feature type="domain" description="Late embryogenesis abundant protein LEA-2 subgroup" evidence="3">
    <location>
        <begin position="134"/>
        <end position="233"/>
    </location>
</feature>
<organism evidence="4 5">
    <name type="scientific">Oryza sativa subsp. japonica</name>
    <name type="common">Rice</name>
    <dbReference type="NCBI Taxonomy" id="39947"/>
    <lineage>
        <taxon>Eukaryota</taxon>
        <taxon>Viridiplantae</taxon>
        <taxon>Streptophyta</taxon>
        <taxon>Embryophyta</taxon>
        <taxon>Tracheophyta</taxon>
        <taxon>Spermatophyta</taxon>
        <taxon>Magnoliopsida</taxon>
        <taxon>Liliopsida</taxon>
        <taxon>Poales</taxon>
        <taxon>Poaceae</taxon>
        <taxon>BOP clade</taxon>
        <taxon>Oryzoideae</taxon>
        <taxon>Oryzeae</taxon>
        <taxon>Oryzinae</taxon>
        <taxon>Oryza</taxon>
        <taxon>Oryza sativa</taxon>
    </lineage>
</organism>
<keyword evidence="2" id="KW-0812">Transmembrane</keyword>
<reference evidence="4 5" key="3">
    <citation type="journal article" date="2013" name="Rice">
        <title>Improvement of the Oryza sativa Nipponbare reference genome using next generation sequence and optical map data.</title>
        <authorList>
            <person name="Kawahara Y."/>
            <person name="de la Bastide M."/>
            <person name="Hamilton J.P."/>
            <person name="Kanamori H."/>
            <person name="McCombie W.R."/>
            <person name="Ouyang S."/>
            <person name="Schwartz D.C."/>
            <person name="Tanaka T."/>
            <person name="Wu J."/>
            <person name="Zhou S."/>
            <person name="Childs K.L."/>
            <person name="Davidson R.M."/>
            <person name="Lin H."/>
            <person name="Quesada-Ocampo L."/>
            <person name="Vaillancourt B."/>
            <person name="Sakai H."/>
            <person name="Lee S.S."/>
            <person name="Kim J."/>
            <person name="Numa H."/>
            <person name="Itoh T."/>
            <person name="Buell C.R."/>
            <person name="Matsumoto T."/>
        </authorList>
    </citation>
    <scope>NUCLEOTIDE SEQUENCE [LARGE SCALE GENOMIC DNA]</scope>
    <source>
        <strain evidence="5">cv. Nipponbare</strain>
    </source>
</reference>
<name>A0A0P0V7X3_ORYSJ</name>
<dbReference type="InterPro" id="IPR055301">
    <property type="entry name" value="Lea14-like_2"/>
</dbReference>
<gene>
    <name evidence="4" type="ordered locus">Os01g0736500</name>
    <name evidence="4" type="ORF">OSNPB_010736500</name>
</gene>
<feature type="transmembrane region" description="Helical" evidence="2">
    <location>
        <begin position="69"/>
        <end position="96"/>
    </location>
</feature>
<feature type="region of interest" description="Disordered" evidence="1">
    <location>
        <begin position="14"/>
        <end position="59"/>
    </location>
</feature>
<accession>A0A0P0V7X3</accession>
<evidence type="ECO:0000313" key="4">
    <source>
        <dbReference type="EMBL" id="BAS74229.1"/>
    </source>
</evidence>
<evidence type="ECO:0000259" key="3">
    <source>
        <dbReference type="Pfam" id="PF03168"/>
    </source>
</evidence>
<evidence type="ECO:0000256" key="1">
    <source>
        <dbReference type="SAM" id="MobiDB-lite"/>
    </source>
</evidence>
<evidence type="ECO:0000313" key="5">
    <source>
        <dbReference type="Proteomes" id="UP000059680"/>
    </source>
</evidence>
<sequence>ACFRAMATVGPYGEAEKNEPARPLALPSPSVHPAANDDEEAARAAAAAAGDTAANKRPRSPQYLRRRRCVIWCGGCCVTSAVVVGIVILVLALTVFKVKDPELTMNRVTLEGLDGDLGTSRHPVSVNATLNADVSLRNPNVASFRFDRSETDFYYAGETVGVAYAPEGEVGADSTVRMNVTLDVLADRISPNVNATDLIFGQGYNLTSYTEISGRVNVLGIYKRNLDIKMNCSITLEVSALSTVQSKSTNCVASVS</sequence>
<feature type="non-terminal residue" evidence="4">
    <location>
        <position position="1"/>
    </location>
</feature>
<reference evidence="4 5" key="2">
    <citation type="journal article" date="2013" name="Plant Cell Physiol.">
        <title>Rice Annotation Project Database (RAP-DB): an integrative and interactive database for rice genomics.</title>
        <authorList>
            <person name="Sakai H."/>
            <person name="Lee S.S."/>
            <person name="Tanaka T."/>
            <person name="Numa H."/>
            <person name="Kim J."/>
            <person name="Kawahara Y."/>
            <person name="Wakimoto H."/>
            <person name="Yang C.C."/>
            <person name="Iwamoto M."/>
            <person name="Abe T."/>
            <person name="Yamada Y."/>
            <person name="Muto A."/>
            <person name="Inokuchi H."/>
            <person name="Ikemura T."/>
            <person name="Matsumoto T."/>
            <person name="Sasaki T."/>
            <person name="Itoh T."/>
        </authorList>
    </citation>
    <scope>NUCLEOTIDE SEQUENCE [LARGE SCALE GENOMIC DNA]</scope>
    <source>
        <strain evidence="5">cv. Nipponbare</strain>
    </source>
</reference>
<dbReference type="Gene3D" id="2.60.40.1820">
    <property type="match status" value="1"/>
</dbReference>
<dbReference type="EMBL" id="AP014957">
    <property type="protein sequence ID" value="BAS74229.1"/>
    <property type="molecule type" value="Genomic_DNA"/>
</dbReference>